<dbReference type="Pfam" id="PF12706">
    <property type="entry name" value="Lactamase_B_2"/>
    <property type="match status" value="1"/>
</dbReference>
<dbReference type="RefSeq" id="WP_006991644.1">
    <property type="nucleotide sequence ID" value="NZ_BAEP01000023.1"/>
</dbReference>
<gene>
    <name evidence="2" type="ORF">GMES_1194</name>
</gene>
<dbReference type="OrthoDB" id="9789133at2"/>
<dbReference type="Gene3D" id="3.60.15.10">
    <property type="entry name" value="Ribonuclease Z/Hydroxyacylglutathione hydrolase-like"/>
    <property type="match status" value="1"/>
</dbReference>
<evidence type="ECO:0000259" key="1">
    <source>
        <dbReference type="Pfam" id="PF12706"/>
    </source>
</evidence>
<dbReference type="eggNOG" id="COG2220">
    <property type="taxonomic scope" value="Bacteria"/>
</dbReference>
<organism evidence="2 3">
    <name type="scientific">Paraglaciecola mesophila KMM 241</name>
    <dbReference type="NCBI Taxonomy" id="1128912"/>
    <lineage>
        <taxon>Bacteria</taxon>
        <taxon>Pseudomonadati</taxon>
        <taxon>Pseudomonadota</taxon>
        <taxon>Gammaproteobacteria</taxon>
        <taxon>Alteromonadales</taxon>
        <taxon>Alteromonadaceae</taxon>
        <taxon>Paraglaciecola</taxon>
    </lineage>
</organism>
<dbReference type="EMBL" id="BAEP01000023">
    <property type="protein sequence ID" value="GAC23493.1"/>
    <property type="molecule type" value="Genomic_DNA"/>
</dbReference>
<feature type="domain" description="Metallo-beta-lactamase" evidence="1">
    <location>
        <begin position="79"/>
        <end position="262"/>
    </location>
</feature>
<evidence type="ECO:0000313" key="2">
    <source>
        <dbReference type="EMBL" id="GAC23493.1"/>
    </source>
</evidence>
<dbReference type="Proteomes" id="UP000006263">
    <property type="component" value="Unassembled WGS sequence"/>
</dbReference>
<sequence length="319" mass="35845">MIFILASCASFEPNDAFESESRYLRSDAMYAQYFGASTLYFNDGLTSFFIDGFITRPSIKTNLLGGIESDYTLIEQVLKETKIEKLNAVIVAHGHYDHALDSANVAKAKESRLIASLEVKELYPAFDQHRFEELTPFNSIGIDDFQIIPIPTPHIKKSLPLSYLEKLYMSLSRGPQYLTNEQGYSFLIKHPQANILVVPSANFPKNFTVKIDADIVFLSVGLLSNRMNESVIVNGDEGNYIEEYWRWAVLNTGAKKVYLIHWDNLQGISAKELSPPPAILDNIQKAIGKLKTLAEKGDEDGRPISISLPPLKDPFSIEF</sequence>
<comment type="caution">
    <text evidence="2">The sequence shown here is derived from an EMBL/GenBank/DDBJ whole genome shotgun (WGS) entry which is preliminary data.</text>
</comment>
<dbReference type="SUPFAM" id="SSF56281">
    <property type="entry name" value="Metallo-hydrolase/oxidoreductase"/>
    <property type="match status" value="1"/>
</dbReference>
<proteinExistence type="predicted"/>
<dbReference type="InterPro" id="IPR036866">
    <property type="entry name" value="RibonucZ/Hydroxyglut_hydro"/>
</dbReference>
<protein>
    <recommendedName>
        <fullName evidence="1">Metallo-beta-lactamase domain-containing protein</fullName>
    </recommendedName>
</protein>
<evidence type="ECO:0000313" key="3">
    <source>
        <dbReference type="Proteomes" id="UP000006263"/>
    </source>
</evidence>
<dbReference type="AlphaFoldDB" id="K6Z3B7"/>
<accession>K6Z3B7</accession>
<reference evidence="2 3" key="1">
    <citation type="journal article" date="2017" name="Antonie Van Leeuwenhoek">
        <title>Rhizobium rhizosphaerae sp. nov., a novel species isolated from rice rhizosphere.</title>
        <authorList>
            <person name="Zhao J.J."/>
            <person name="Zhang J."/>
            <person name="Zhang R.J."/>
            <person name="Zhang C.W."/>
            <person name="Yin H.Q."/>
            <person name="Zhang X.X."/>
        </authorList>
    </citation>
    <scope>NUCLEOTIDE SEQUENCE [LARGE SCALE GENOMIC DNA]</scope>
    <source>
        <strain evidence="2 3">KMM 241</strain>
    </source>
</reference>
<dbReference type="InterPro" id="IPR001279">
    <property type="entry name" value="Metallo-B-lactamas"/>
</dbReference>
<name>K6Z3B7_9ALTE</name>